<evidence type="ECO:0000259" key="1">
    <source>
        <dbReference type="Pfam" id="PF18145"/>
    </source>
</evidence>
<sequence>MAKPPTNGSRRGRSNKLRERTVFEIWVRAAGRCQYPGCNRILLGDLLAGNRSGRFGFVAHIVADAPNGPRGDPVRSHELADDIRNVMLLCGTHHKVVDVDELLAHPEEVLLAMKAAHEERIQIQTAISEERASHVLIYGANIGRHEAPLSFDRIARDMMPERYPAGGRPIAIELLGSPFTDYEADYWSIQRRVLHEWFGTQVRDRLARREINHLSVFALAPQPLLIELGTLLCDIALMEVRQLHREPSGWRWARDGQPISYSVRRPAERTGLPALVLALSATVTEERITVALGPRAAVWAIAAEQPGNDVMRRPEDLQEFRRLVRMLFDEIKAAHGEDAVISIFPVLPVSAAVEVGRVWMPKADLPLQVYDQNRAHGGFEPALLIGTRRERGHPAA</sequence>
<dbReference type="NCBIfam" id="NF033611">
    <property type="entry name" value="SAVED"/>
    <property type="match status" value="1"/>
</dbReference>
<dbReference type="Proteomes" id="UP000295096">
    <property type="component" value="Unassembled WGS sequence"/>
</dbReference>
<dbReference type="AlphaFoldDB" id="A0A4R5QDF3"/>
<evidence type="ECO:0000313" key="2">
    <source>
        <dbReference type="EMBL" id="TDH61202.1"/>
    </source>
</evidence>
<comment type="caution">
    <text evidence="2">The sequence shown here is derived from an EMBL/GenBank/DDBJ whole genome shotgun (WGS) entry which is preliminary data.</text>
</comment>
<name>A0A4R5QDF3_9PROT</name>
<dbReference type="InterPro" id="IPR040836">
    <property type="entry name" value="SAVED"/>
</dbReference>
<keyword evidence="3" id="KW-1185">Reference proteome</keyword>
<dbReference type="EMBL" id="SMSJ01000025">
    <property type="protein sequence ID" value="TDH61202.1"/>
    <property type="molecule type" value="Genomic_DNA"/>
</dbReference>
<reference evidence="2 3" key="1">
    <citation type="journal article" date="2016" name="J. Microbiol.">
        <title>Dankookia rubra gen. nov., sp. nov., an alphaproteobacterium isolated from sediment of a shallow stream.</title>
        <authorList>
            <person name="Kim W.H."/>
            <person name="Kim D.H."/>
            <person name="Kang K."/>
            <person name="Ahn T.Y."/>
        </authorList>
    </citation>
    <scope>NUCLEOTIDE SEQUENCE [LARGE SCALE GENOMIC DNA]</scope>
    <source>
        <strain evidence="2 3">JCM30602</strain>
    </source>
</reference>
<dbReference type="Pfam" id="PF18145">
    <property type="entry name" value="SAVED"/>
    <property type="match status" value="1"/>
</dbReference>
<accession>A0A4R5QDF3</accession>
<protein>
    <submittedName>
        <fullName evidence="2">SAVED domain-containing protein</fullName>
    </submittedName>
</protein>
<feature type="domain" description="SMODS-associated and fused to various effectors" evidence="1">
    <location>
        <begin position="200"/>
        <end position="385"/>
    </location>
</feature>
<gene>
    <name evidence="2" type="ORF">E2C06_18045</name>
</gene>
<proteinExistence type="predicted"/>
<organism evidence="2 3">
    <name type="scientific">Dankookia rubra</name>
    <dbReference type="NCBI Taxonomy" id="1442381"/>
    <lineage>
        <taxon>Bacteria</taxon>
        <taxon>Pseudomonadati</taxon>
        <taxon>Pseudomonadota</taxon>
        <taxon>Alphaproteobacteria</taxon>
        <taxon>Acetobacterales</taxon>
        <taxon>Roseomonadaceae</taxon>
        <taxon>Dankookia</taxon>
    </lineage>
</organism>
<dbReference type="OrthoDB" id="5379188at2"/>
<evidence type="ECO:0000313" key="3">
    <source>
        <dbReference type="Proteomes" id="UP000295096"/>
    </source>
</evidence>